<evidence type="ECO:0000259" key="3">
    <source>
        <dbReference type="PROSITE" id="PS51186"/>
    </source>
</evidence>
<protein>
    <submittedName>
        <fullName evidence="4">GNAT family N-acetyltransferase</fullName>
    </submittedName>
</protein>
<dbReference type="PANTHER" id="PTHR43877:SF1">
    <property type="entry name" value="ACETYLTRANSFERASE"/>
    <property type="match status" value="1"/>
</dbReference>
<keyword evidence="2" id="KW-0012">Acyltransferase</keyword>
<feature type="domain" description="N-acetyltransferase" evidence="3">
    <location>
        <begin position="3"/>
        <end position="178"/>
    </location>
</feature>
<reference evidence="4 5" key="1">
    <citation type="submission" date="2020-04" db="EMBL/GenBank/DDBJ databases">
        <title>Pseudoalteromonas caenipelagi sp. nov., isolated from a tidal flat.</title>
        <authorList>
            <person name="Park S."/>
            <person name="Yoon J.-H."/>
        </authorList>
    </citation>
    <scope>NUCLEOTIDE SEQUENCE [LARGE SCALE GENOMIC DNA]</scope>
    <source>
        <strain evidence="4 5">JBTF-M23</strain>
    </source>
</reference>
<sequence length="180" mass="20116">MKYRIRIATLSDIAQIEMLIAESARKLSSEDYSKEQIEGALQAALGVDSQLIKDQSYFVIEDDKLLIACGGWSFRSTLFGSDREPNRSPKELNPDIDAAKIRAFFVKPSYARQGLGSVLMQECEKEARAKGFQSLELMATLPGVKLYERHGFVAEEAIEYPVTDTLSVTFVPMKRNLSAV</sequence>
<dbReference type="InterPro" id="IPR000182">
    <property type="entry name" value="GNAT_dom"/>
</dbReference>
<dbReference type="Gene3D" id="3.40.630.30">
    <property type="match status" value="1"/>
</dbReference>
<dbReference type="SUPFAM" id="SSF55729">
    <property type="entry name" value="Acyl-CoA N-acyltransferases (Nat)"/>
    <property type="match status" value="1"/>
</dbReference>
<dbReference type="GO" id="GO:0016747">
    <property type="term" value="F:acyltransferase activity, transferring groups other than amino-acyl groups"/>
    <property type="evidence" value="ECO:0007669"/>
    <property type="project" value="InterPro"/>
</dbReference>
<organism evidence="4 5">
    <name type="scientific">Pseudoalteromonas caenipelagi</name>
    <dbReference type="NCBI Taxonomy" id="2726988"/>
    <lineage>
        <taxon>Bacteria</taxon>
        <taxon>Pseudomonadati</taxon>
        <taxon>Pseudomonadota</taxon>
        <taxon>Gammaproteobacteria</taxon>
        <taxon>Alteromonadales</taxon>
        <taxon>Pseudoalteromonadaceae</taxon>
        <taxon>Pseudoalteromonas</taxon>
    </lineage>
</organism>
<name>A0A849V8N3_9GAMM</name>
<accession>A0A849V8N3</accession>
<dbReference type="Pfam" id="PF00583">
    <property type="entry name" value="Acetyltransf_1"/>
    <property type="match status" value="1"/>
</dbReference>
<proteinExistence type="predicted"/>
<dbReference type="CDD" id="cd04301">
    <property type="entry name" value="NAT_SF"/>
    <property type="match status" value="1"/>
</dbReference>
<dbReference type="InterPro" id="IPR016181">
    <property type="entry name" value="Acyl_CoA_acyltransferase"/>
</dbReference>
<dbReference type="AlphaFoldDB" id="A0A849V8N3"/>
<dbReference type="Proteomes" id="UP000586305">
    <property type="component" value="Unassembled WGS sequence"/>
</dbReference>
<dbReference type="EMBL" id="JABBPG010000001">
    <property type="protein sequence ID" value="NOU49288.1"/>
    <property type="molecule type" value="Genomic_DNA"/>
</dbReference>
<dbReference type="PROSITE" id="PS51186">
    <property type="entry name" value="GNAT"/>
    <property type="match status" value="1"/>
</dbReference>
<comment type="caution">
    <text evidence="4">The sequence shown here is derived from an EMBL/GenBank/DDBJ whole genome shotgun (WGS) entry which is preliminary data.</text>
</comment>
<evidence type="ECO:0000313" key="5">
    <source>
        <dbReference type="Proteomes" id="UP000586305"/>
    </source>
</evidence>
<keyword evidence="1 4" id="KW-0808">Transferase</keyword>
<dbReference type="InterPro" id="IPR050832">
    <property type="entry name" value="Bact_Acetyltransf"/>
</dbReference>
<gene>
    <name evidence="4" type="ORF">HG263_01805</name>
</gene>
<evidence type="ECO:0000256" key="2">
    <source>
        <dbReference type="ARBA" id="ARBA00023315"/>
    </source>
</evidence>
<dbReference type="PANTHER" id="PTHR43877">
    <property type="entry name" value="AMINOALKYLPHOSPHONATE N-ACETYLTRANSFERASE-RELATED-RELATED"/>
    <property type="match status" value="1"/>
</dbReference>
<evidence type="ECO:0000313" key="4">
    <source>
        <dbReference type="EMBL" id="NOU49288.1"/>
    </source>
</evidence>
<keyword evidence="5" id="KW-1185">Reference proteome</keyword>
<evidence type="ECO:0000256" key="1">
    <source>
        <dbReference type="ARBA" id="ARBA00022679"/>
    </source>
</evidence>
<dbReference type="RefSeq" id="WP_171624376.1">
    <property type="nucleotide sequence ID" value="NZ_JABBPG010000001.1"/>
</dbReference>